<name>A0A8H3N4R6_ASPTE</name>
<proteinExistence type="inferred from homology"/>
<dbReference type="Proteomes" id="UP000452235">
    <property type="component" value="Unassembled WGS sequence"/>
</dbReference>
<evidence type="ECO:0000256" key="1">
    <source>
        <dbReference type="ARBA" id="ARBA00009003"/>
    </source>
</evidence>
<dbReference type="PANTHER" id="PTHR47657">
    <property type="entry name" value="STEROL REGULATORY ELEMENT-BINDING PROTEIN ECM22"/>
    <property type="match status" value="1"/>
</dbReference>
<dbReference type="GO" id="GO:0016740">
    <property type="term" value="F:transferase activity"/>
    <property type="evidence" value="ECO:0007669"/>
    <property type="project" value="UniProtKB-KW"/>
</dbReference>
<feature type="transmembrane region" description="Helical" evidence="3">
    <location>
        <begin position="12"/>
        <end position="29"/>
    </location>
</feature>
<dbReference type="InterPro" id="IPR021858">
    <property type="entry name" value="Fun_TF"/>
</dbReference>
<evidence type="ECO:0000256" key="2">
    <source>
        <dbReference type="SAM" id="MobiDB-lite"/>
    </source>
</evidence>
<feature type="transmembrane region" description="Helical" evidence="3">
    <location>
        <begin position="262"/>
        <end position="284"/>
    </location>
</feature>
<gene>
    <name evidence="4" type="ORF">ATEIFO6365_0014011600</name>
</gene>
<feature type="transmembrane region" description="Helical" evidence="3">
    <location>
        <begin position="720"/>
        <end position="741"/>
    </location>
</feature>
<dbReference type="PANTHER" id="PTHR47657:SF10">
    <property type="entry name" value="ZN(II)2CYS6 TRANSCRIPTION FACTOR (EUROFUNG)"/>
    <property type="match status" value="1"/>
</dbReference>
<keyword evidence="3" id="KW-0812">Transmembrane</keyword>
<dbReference type="GO" id="GO:0000981">
    <property type="term" value="F:DNA-binding transcription factor activity, RNA polymerase II-specific"/>
    <property type="evidence" value="ECO:0007669"/>
    <property type="project" value="TreeGrafter"/>
</dbReference>
<feature type="transmembrane region" description="Helical" evidence="3">
    <location>
        <begin position="188"/>
        <end position="209"/>
    </location>
</feature>
<dbReference type="AlphaFoldDB" id="A0A8H3N4R6"/>
<sequence length="777" mass="86701">MAVLLGRSRQLTAVVILFLVVFAILQFSYTDDFALAGRLSESLWKTTDVREYSTTITASRESWRDMLEPSNYTVKLWTDDDVLDLIKTDYTWLLSTYEGYPHDIQRADIARLLIVHAEGGIYSDLDVYPSSAEHIQCLQRLGLEAIFSPTAGTLGLSNHFFMARPGSPFLQWVLYEAKRRSSRLASRGIVLPYLQVFWSTGPIMVTAAFRQYAWLYDTLRLDIGLLDDGFGGLVVRHAAGRSWQGVDGRALNYIADHAGMEVILTVAACFLALAGLVYAATGSFEMFFARERKCHDHGIVPQECAQKSAGAPHKVAPRMLYLQGSQSQVSVTRSNQYAAPRHDTPDQPRAGADGSRNEPRSQTTRDTPGNIAEEWTLSGSPHPLQFNMRPSDALHALGGASQHLNMIDLQMLSHFMLHTAKNMSLSPRRRHIWETVIPEFAMRNEALMHLLLALAGLDLFSSDRSVADGRHPSPAGSSPAAANHHMDAAYLTVVIEHHQQGLKAFREELSNLSSSTIHHAFAGSMLIVGFALASLHIRNLSDGPLSETHPLQPRLDWISLIQGLGTVVRQHWPELRVGPLRDMTYFIYNNDDWRMYPRETFVGVPHRPCSARIAKFCGGACDALMNLRNARETMQSNPCLLEDQGASFEQDLLSKQNDALDILEQNYMRVLYVVRLTGGASGSSLDVEADLEDAAVMAWPELLPGEFLATLNKVGMLSNLSYVILAYFHLIFSLLESFWYIKDGFDEEIMKIKALIEKSGDRVSISLMQWPVSVIST</sequence>
<accession>A0A8H3N4R6</accession>
<dbReference type="Gene3D" id="3.90.550.20">
    <property type="match status" value="1"/>
</dbReference>
<comment type="caution">
    <text evidence="4">The sequence shown here is derived from an EMBL/GenBank/DDBJ whole genome shotgun (WGS) entry which is preliminary data.</text>
</comment>
<evidence type="ECO:0000313" key="5">
    <source>
        <dbReference type="Proteomes" id="UP000452235"/>
    </source>
</evidence>
<keyword evidence="4" id="KW-0808">Transferase</keyword>
<dbReference type="Pfam" id="PF04488">
    <property type="entry name" value="Gly_transf_sug"/>
    <property type="match status" value="1"/>
</dbReference>
<organism evidence="4 5">
    <name type="scientific">Aspergillus terreus</name>
    <dbReference type="NCBI Taxonomy" id="33178"/>
    <lineage>
        <taxon>Eukaryota</taxon>
        <taxon>Fungi</taxon>
        <taxon>Dikarya</taxon>
        <taxon>Ascomycota</taxon>
        <taxon>Pezizomycotina</taxon>
        <taxon>Eurotiomycetes</taxon>
        <taxon>Eurotiomycetidae</taxon>
        <taxon>Eurotiales</taxon>
        <taxon>Aspergillaceae</taxon>
        <taxon>Aspergillus</taxon>
        <taxon>Aspergillus subgen. Circumdati</taxon>
    </lineage>
</organism>
<dbReference type="InterPro" id="IPR029044">
    <property type="entry name" value="Nucleotide-diphossugar_trans"/>
</dbReference>
<reference evidence="4 5" key="1">
    <citation type="submission" date="2020-01" db="EMBL/GenBank/DDBJ databases">
        <title>Aspergillus terreus IFO 6365 whole genome shotgun sequence.</title>
        <authorList>
            <person name="Kanamasa S."/>
            <person name="Takahashi H."/>
        </authorList>
    </citation>
    <scope>NUCLEOTIDE SEQUENCE [LARGE SCALE GENOMIC DNA]</scope>
    <source>
        <strain evidence="4 5">IFO 6365</strain>
    </source>
</reference>
<dbReference type="GO" id="GO:1901135">
    <property type="term" value="P:carbohydrate derivative metabolic process"/>
    <property type="evidence" value="ECO:0007669"/>
    <property type="project" value="UniProtKB-ARBA"/>
</dbReference>
<dbReference type="Pfam" id="PF11951">
    <property type="entry name" value="Fungal_trans_2"/>
    <property type="match status" value="1"/>
</dbReference>
<keyword evidence="5" id="KW-1185">Reference proteome</keyword>
<dbReference type="InterPro" id="IPR007577">
    <property type="entry name" value="GlycoTrfase_DXD_sugar-bd_CS"/>
</dbReference>
<keyword evidence="3" id="KW-1133">Transmembrane helix</keyword>
<evidence type="ECO:0000256" key="3">
    <source>
        <dbReference type="SAM" id="Phobius"/>
    </source>
</evidence>
<dbReference type="EMBL" id="BLJY01000014">
    <property type="protein sequence ID" value="GFF21184.1"/>
    <property type="molecule type" value="Genomic_DNA"/>
</dbReference>
<comment type="similarity">
    <text evidence="1">Belongs to the glycosyltransferase 32 family.</text>
</comment>
<protein>
    <submittedName>
        <fullName evidence="4">Nucleotide-diphospho-sugar transferase</fullName>
    </submittedName>
</protein>
<evidence type="ECO:0000313" key="4">
    <source>
        <dbReference type="EMBL" id="GFF21184.1"/>
    </source>
</evidence>
<feature type="region of interest" description="Disordered" evidence="2">
    <location>
        <begin position="331"/>
        <end position="371"/>
    </location>
</feature>
<dbReference type="InterPro" id="IPR052400">
    <property type="entry name" value="Zn2-C6_fungal_TF"/>
</dbReference>
<keyword evidence="3" id="KW-0472">Membrane</keyword>
<dbReference type="SUPFAM" id="SSF53448">
    <property type="entry name" value="Nucleotide-diphospho-sugar transferases"/>
    <property type="match status" value="1"/>
</dbReference>